<evidence type="ECO:0000256" key="3">
    <source>
        <dbReference type="ARBA" id="ARBA00022840"/>
    </source>
</evidence>
<dbReference type="Gene3D" id="1.10.8.60">
    <property type="match status" value="1"/>
</dbReference>
<dbReference type="Gene3D" id="3.40.50.300">
    <property type="entry name" value="P-loop containing nucleotide triphosphate hydrolases"/>
    <property type="match status" value="1"/>
</dbReference>
<dbReference type="InterPro" id="IPR000641">
    <property type="entry name" value="CbxX/CfxQ"/>
</dbReference>
<keyword evidence="6" id="KW-0614">Plasmid</keyword>
<feature type="transmembrane region" description="Helical" evidence="4">
    <location>
        <begin position="9"/>
        <end position="40"/>
    </location>
</feature>
<keyword evidence="4" id="KW-0472">Membrane</keyword>
<dbReference type="OrthoDB" id="9806903at2"/>
<evidence type="ECO:0000313" key="6">
    <source>
        <dbReference type="EMBL" id="ABG61217.1"/>
    </source>
</evidence>
<dbReference type="InterPro" id="IPR050773">
    <property type="entry name" value="CbxX/CfxQ_RuBisCO_ESX"/>
</dbReference>
<dbReference type="PANTHER" id="PTHR43392">
    <property type="entry name" value="AAA-TYPE ATPASE FAMILY PROTEIN / ANKYRIN REPEAT FAMILY PROTEIN"/>
    <property type="match status" value="1"/>
</dbReference>
<organism evidence="6">
    <name type="scientific">Chelativorans sp. (strain BNC1)</name>
    <dbReference type="NCBI Taxonomy" id="266779"/>
    <lineage>
        <taxon>Bacteria</taxon>
        <taxon>Pseudomonadati</taxon>
        <taxon>Pseudomonadota</taxon>
        <taxon>Alphaproteobacteria</taxon>
        <taxon>Hyphomicrobiales</taxon>
        <taxon>Phyllobacteriaceae</taxon>
        <taxon>Chelativorans</taxon>
    </lineage>
</organism>
<dbReference type="CDD" id="cd00009">
    <property type="entry name" value="AAA"/>
    <property type="match status" value="1"/>
</dbReference>
<dbReference type="GO" id="GO:0005524">
    <property type="term" value="F:ATP binding"/>
    <property type="evidence" value="ECO:0007669"/>
    <property type="project" value="UniProtKB-KW"/>
</dbReference>
<dbReference type="KEGG" id="mes:Meso_4241"/>
<dbReference type="EMBL" id="CP000389">
    <property type="protein sequence ID" value="ABG61217.1"/>
    <property type="molecule type" value="Genomic_DNA"/>
</dbReference>
<evidence type="ECO:0000256" key="2">
    <source>
        <dbReference type="ARBA" id="ARBA00022741"/>
    </source>
</evidence>
<accession>Q11MZ1</accession>
<dbReference type="GO" id="GO:0016887">
    <property type="term" value="F:ATP hydrolysis activity"/>
    <property type="evidence" value="ECO:0007669"/>
    <property type="project" value="InterPro"/>
</dbReference>
<dbReference type="InterPro" id="IPR003959">
    <property type="entry name" value="ATPase_AAA_core"/>
</dbReference>
<dbReference type="PRINTS" id="PR00819">
    <property type="entry name" value="CBXCFQXSUPER"/>
</dbReference>
<feature type="domain" description="AAA+ ATPase" evidence="5">
    <location>
        <begin position="126"/>
        <end position="265"/>
    </location>
</feature>
<keyword evidence="2" id="KW-0547">Nucleotide-binding</keyword>
<dbReference type="InterPro" id="IPR003593">
    <property type="entry name" value="AAA+_ATPase"/>
</dbReference>
<proteinExistence type="inferred from homology"/>
<evidence type="ECO:0000259" key="5">
    <source>
        <dbReference type="SMART" id="SM00382"/>
    </source>
</evidence>
<geneLocation type="plasmid" evidence="6">
    <name>1</name>
</geneLocation>
<keyword evidence="4" id="KW-0812">Transmembrane</keyword>
<evidence type="ECO:0000256" key="1">
    <source>
        <dbReference type="ARBA" id="ARBA00010378"/>
    </source>
</evidence>
<dbReference type="SUPFAM" id="SSF52540">
    <property type="entry name" value="P-loop containing nucleoside triphosphate hydrolases"/>
    <property type="match status" value="1"/>
</dbReference>
<dbReference type="Pfam" id="PF17866">
    <property type="entry name" value="AAA_lid_6"/>
    <property type="match status" value="1"/>
</dbReference>
<reference evidence="6" key="1">
    <citation type="submission" date="2006-06" db="EMBL/GenBank/DDBJ databases">
        <title>Complete sequence of Plasmid 1 of Chelativorans sp. BNC1.</title>
        <authorList>
            <consortium name="US DOE Joint Genome Institute"/>
            <person name="Copeland A."/>
            <person name="Lucas S."/>
            <person name="Lapidus A."/>
            <person name="Barry K."/>
            <person name="Detter J.C."/>
            <person name="Glavina del Rio T."/>
            <person name="Hammon N."/>
            <person name="Israni S."/>
            <person name="Dalin E."/>
            <person name="Tice H."/>
            <person name="Pitluck S."/>
            <person name="Chertkov O."/>
            <person name="Brettin T."/>
            <person name="Bruce D."/>
            <person name="Han C."/>
            <person name="Tapia R."/>
            <person name="Gilna P."/>
            <person name="Schmutz J."/>
            <person name="Larimer F."/>
            <person name="Land M."/>
            <person name="Hauser L."/>
            <person name="Kyrpides N."/>
            <person name="Mikhailova N."/>
            <person name="Richardson P."/>
        </authorList>
    </citation>
    <scope>NUCLEOTIDE SEQUENCE</scope>
    <source>
        <strain evidence="6">BNC1</strain>
        <plasmid evidence="6">1</plasmid>
    </source>
</reference>
<dbReference type="SMART" id="SM00382">
    <property type="entry name" value="AAA"/>
    <property type="match status" value="1"/>
</dbReference>
<gene>
    <name evidence="6" type="ordered locus">Meso_4241</name>
</gene>
<dbReference type="InterPro" id="IPR041627">
    <property type="entry name" value="AAA_lid_6"/>
</dbReference>
<protein>
    <submittedName>
        <fullName evidence="6">AAA ATPase, central region</fullName>
    </submittedName>
</protein>
<comment type="similarity">
    <text evidence="1">Belongs to the CbxX/CfxQ family.</text>
</comment>
<evidence type="ECO:0000256" key="4">
    <source>
        <dbReference type="SAM" id="Phobius"/>
    </source>
</evidence>
<dbReference type="PANTHER" id="PTHR43392:SF2">
    <property type="entry name" value="AAA-TYPE ATPASE FAMILY PROTEIN _ ANKYRIN REPEAT FAMILY PROTEIN"/>
    <property type="match status" value="1"/>
</dbReference>
<dbReference type="AlphaFoldDB" id="Q11MZ1"/>
<keyword evidence="4" id="KW-1133">Transmembrane helix</keyword>
<dbReference type="InterPro" id="IPR027417">
    <property type="entry name" value="P-loop_NTPase"/>
</dbReference>
<dbReference type="Pfam" id="PF00004">
    <property type="entry name" value="AAA"/>
    <property type="match status" value="1"/>
</dbReference>
<keyword evidence="3" id="KW-0067">ATP-binding</keyword>
<dbReference type="HOGENOM" id="CLU_008749_1_4_5"/>
<dbReference type="FunFam" id="3.40.50.300:FF:000216">
    <property type="entry name" value="Type VII secretion ATPase EccA"/>
    <property type="match status" value="1"/>
</dbReference>
<name>Q11MZ1_CHESB</name>
<sequence precursor="true">MRRIGLAEILLGLVALIVILAVAETYAGIILVIAVAIMAWRLARAATHGVPMSRKIRMENGGAQGAGDEVPVLPIRVAKDRPLEEILAELDAMTGWHSVKAEVRKLVAVLQAEQERRRYGIATTPPSLHLVFLGNPGTGKTTAARLMGEMFRTLGLLKSGHVVEVDRSQLVAGYIGQTAIKTRKAIEAALDGVLFIDEAYALAPQHAGNDFGREAVDTMLKLMEDHRDRLCVIVAGYTGEMRRFLDSNPGLRSRFTRTILFEDYAPAELLAIFRDLAKRDGFVLDAAASEAAELACVRMEAEYGGDATWNQIAEQNSSDQELWDQKAPDKSSFGNGRAVRTLWERTREAQAMRLATKGVGSAGRDAIMRIDVSDIEAAETDRTKAAGAGR</sequence>